<evidence type="ECO:0000256" key="4">
    <source>
        <dbReference type="ARBA" id="ARBA00022475"/>
    </source>
</evidence>
<feature type="compositionally biased region" description="Gly residues" evidence="8">
    <location>
        <begin position="38"/>
        <end position="53"/>
    </location>
</feature>
<accession>A0A516X7Q7</accession>
<dbReference type="GO" id="GO:0015095">
    <property type="term" value="F:magnesium ion transmembrane transporter activity"/>
    <property type="evidence" value="ECO:0007669"/>
    <property type="project" value="TreeGrafter"/>
</dbReference>
<dbReference type="EMBL" id="CP041765">
    <property type="protein sequence ID" value="QDQ99095.1"/>
    <property type="molecule type" value="Genomic_DNA"/>
</dbReference>
<feature type="transmembrane region" description="Helical" evidence="9">
    <location>
        <begin position="279"/>
        <end position="300"/>
    </location>
</feature>
<proteinExistence type="inferred from homology"/>
<evidence type="ECO:0000256" key="1">
    <source>
        <dbReference type="ARBA" id="ARBA00004651"/>
    </source>
</evidence>
<feature type="region of interest" description="Disordered" evidence="8">
    <location>
        <begin position="38"/>
        <end position="73"/>
    </location>
</feature>
<feature type="compositionally biased region" description="Basic residues" evidence="8">
    <location>
        <begin position="55"/>
        <end position="65"/>
    </location>
</feature>
<dbReference type="OrthoDB" id="9803416at2"/>
<evidence type="ECO:0000256" key="9">
    <source>
        <dbReference type="SAM" id="Phobius"/>
    </source>
</evidence>
<dbReference type="SUPFAM" id="SSF144083">
    <property type="entry name" value="Magnesium transport protein CorA, transmembrane region"/>
    <property type="match status" value="1"/>
</dbReference>
<dbReference type="InterPro" id="IPR045861">
    <property type="entry name" value="CorA_cytoplasmic_dom"/>
</dbReference>
<keyword evidence="5 9" id="KW-0812">Transmembrane</keyword>
<evidence type="ECO:0000313" key="11">
    <source>
        <dbReference type="Proteomes" id="UP000317344"/>
    </source>
</evidence>
<keyword evidence="7 9" id="KW-0472">Membrane</keyword>
<dbReference type="InterPro" id="IPR002523">
    <property type="entry name" value="MgTranspt_CorA/ZnTranspt_ZntB"/>
</dbReference>
<dbReference type="InterPro" id="IPR045863">
    <property type="entry name" value="CorA_TM1_TM2"/>
</dbReference>
<reference evidence="10 11" key="1">
    <citation type="submission" date="2019-07" db="EMBL/GenBank/DDBJ databases">
        <title>Tomitella cavernea sp. nov., an actinomycete isolated from soil.</title>
        <authorList>
            <person name="Cheng J."/>
        </authorList>
    </citation>
    <scope>NUCLEOTIDE SEQUENCE [LARGE SCALE GENOMIC DNA]</scope>
    <source>
        <strain evidence="10 11">HY188</strain>
    </source>
</reference>
<protein>
    <submittedName>
        <fullName evidence="10">Magnesium transporter CorA family protein</fullName>
    </submittedName>
</protein>
<comment type="similarity">
    <text evidence="2">Belongs to the CorA metal ion transporter (MIT) (TC 1.A.35) family.</text>
</comment>
<evidence type="ECO:0000256" key="7">
    <source>
        <dbReference type="ARBA" id="ARBA00023136"/>
    </source>
</evidence>
<keyword evidence="11" id="KW-1185">Reference proteome</keyword>
<dbReference type="AlphaFoldDB" id="A0A516X7Q7"/>
<evidence type="ECO:0000256" key="3">
    <source>
        <dbReference type="ARBA" id="ARBA00022448"/>
    </source>
</evidence>
<dbReference type="KEGG" id="toy:FO059_06230"/>
<feature type="transmembrane region" description="Helical" evidence="9">
    <location>
        <begin position="250"/>
        <end position="267"/>
    </location>
</feature>
<name>A0A516X7Q7_9ACTN</name>
<gene>
    <name evidence="10" type="ORF">FO059_06230</name>
</gene>
<dbReference type="CDD" id="cd12822">
    <property type="entry name" value="TmCorA-like"/>
    <property type="match status" value="1"/>
</dbReference>
<organism evidence="10 11">
    <name type="scientific">Tomitella fengzijianii</name>
    <dbReference type="NCBI Taxonomy" id="2597660"/>
    <lineage>
        <taxon>Bacteria</taxon>
        <taxon>Bacillati</taxon>
        <taxon>Actinomycetota</taxon>
        <taxon>Actinomycetes</taxon>
        <taxon>Mycobacteriales</taxon>
        <taxon>Tomitella</taxon>
    </lineage>
</organism>
<comment type="subcellular location">
    <subcellularLocation>
        <location evidence="1">Cell membrane</location>
        <topology evidence="1">Multi-pass membrane protein</topology>
    </subcellularLocation>
</comment>
<reference evidence="10 11" key="2">
    <citation type="submission" date="2019-07" db="EMBL/GenBank/DDBJ databases">
        <authorList>
            <person name="Huang Y."/>
        </authorList>
    </citation>
    <scope>NUCLEOTIDE SEQUENCE [LARGE SCALE GENOMIC DNA]</scope>
    <source>
        <strain evidence="10 11">HY188</strain>
    </source>
</reference>
<dbReference type="GO" id="GO:0005886">
    <property type="term" value="C:plasma membrane"/>
    <property type="evidence" value="ECO:0007669"/>
    <property type="project" value="UniProtKB-SubCell"/>
</dbReference>
<keyword evidence="3" id="KW-0813">Transport</keyword>
<dbReference type="GO" id="GO:0015087">
    <property type="term" value="F:cobalt ion transmembrane transporter activity"/>
    <property type="evidence" value="ECO:0007669"/>
    <property type="project" value="TreeGrafter"/>
</dbReference>
<dbReference type="GO" id="GO:0000287">
    <property type="term" value="F:magnesium ion binding"/>
    <property type="evidence" value="ECO:0007669"/>
    <property type="project" value="TreeGrafter"/>
</dbReference>
<keyword evidence="6 9" id="KW-1133">Transmembrane helix</keyword>
<evidence type="ECO:0000256" key="8">
    <source>
        <dbReference type="SAM" id="MobiDB-lite"/>
    </source>
</evidence>
<dbReference type="GO" id="GO:0050897">
    <property type="term" value="F:cobalt ion binding"/>
    <property type="evidence" value="ECO:0007669"/>
    <property type="project" value="TreeGrafter"/>
</dbReference>
<evidence type="ECO:0000313" key="10">
    <source>
        <dbReference type="EMBL" id="QDQ99095.1"/>
    </source>
</evidence>
<evidence type="ECO:0000256" key="2">
    <source>
        <dbReference type="ARBA" id="ARBA00009765"/>
    </source>
</evidence>
<dbReference type="PANTHER" id="PTHR46494:SF1">
    <property type="entry name" value="CORA FAMILY METAL ION TRANSPORTER (EUROFUNG)"/>
    <property type="match status" value="1"/>
</dbReference>
<dbReference type="Pfam" id="PF01544">
    <property type="entry name" value="CorA"/>
    <property type="match status" value="1"/>
</dbReference>
<dbReference type="Proteomes" id="UP000317344">
    <property type="component" value="Chromosome"/>
</dbReference>
<dbReference type="PANTHER" id="PTHR46494">
    <property type="entry name" value="CORA FAMILY METAL ION TRANSPORTER (EUROFUNG)"/>
    <property type="match status" value="1"/>
</dbReference>
<dbReference type="Gene3D" id="1.20.58.340">
    <property type="entry name" value="Magnesium transport protein CorA, transmembrane region"/>
    <property type="match status" value="2"/>
</dbReference>
<sequence>MTGAPAADAVDGGLNATVEDSAENAAFARWADMGNGADAGGVPGRSGGAGAGAAGRRRRRRHRRGGGSSAPSRLRASRVSMFVLSRGIITVRRDDRFDVDKAVTRWRGGSAGGAAGPMGLLHAILDVIVDGHLDTAEQFDDALEDIEDRLFDERTHDRSVQRSNYRLRKELVHFRRLVLPMRDVVSAIVRHRDDDRDAWPKELSSDFADLFDHVLRVAEWTESLRELVTTIFETNLSLQDARLNTVMKKLTGWAAIIAVPTAITGWFGQNVPYPGSEEVSGLIVSATAIVVLAVGLFVVFRRKDWI</sequence>
<evidence type="ECO:0000256" key="5">
    <source>
        <dbReference type="ARBA" id="ARBA00022692"/>
    </source>
</evidence>
<keyword evidence="4" id="KW-1003">Cell membrane</keyword>
<evidence type="ECO:0000256" key="6">
    <source>
        <dbReference type="ARBA" id="ARBA00022989"/>
    </source>
</evidence>
<dbReference type="SUPFAM" id="SSF143865">
    <property type="entry name" value="CorA soluble domain-like"/>
    <property type="match status" value="1"/>
</dbReference>